<dbReference type="SUPFAM" id="SSF52833">
    <property type="entry name" value="Thioredoxin-like"/>
    <property type="match status" value="1"/>
</dbReference>
<evidence type="ECO:0000259" key="2">
    <source>
        <dbReference type="PROSITE" id="PS51352"/>
    </source>
</evidence>
<dbReference type="Gene3D" id="3.40.30.10">
    <property type="entry name" value="Glutaredoxin"/>
    <property type="match status" value="1"/>
</dbReference>
<dbReference type="Proteomes" id="UP001595945">
    <property type="component" value="Unassembled WGS sequence"/>
</dbReference>
<keyword evidence="3" id="KW-0560">Oxidoreductase</keyword>
<feature type="domain" description="Thioredoxin" evidence="2">
    <location>
        <begin position="41"/>
        <end position="222"/>
    </location>
</feature>
<accession>A0ABD5Q6U6</accession>
<feature type="region of interest" description="Disordered" evidence="1">
    <location>
        <begin position="1"/>
        <end position="61"/>
    </location>
</feature>
<comment type="caution">
    <text evidence="3">The sequence shown here is derived from an EMBL/GenBank/DDBJ whole genome shotgun (WGS) entry which is preliminary data.</text>
</comment>
<feature type="compositionally biased region" description="Basic and acidic residues" evidence="1">
    <location>
        <begin position="1"/>
        <end position="10"/>
    </location>
</feature>
<name>A0ABD5Q6U6_9EURY</name>
<gene>
    <name evidence="3" type="ORF">ACFO9K_18835</name>
</gene>
<keyword evidence="4" id="KW-1185">Reference proteome</keyword>
<protein>
    <submittedName>
        <fullName evidence="3">Peroxiredoxin family protein</fullName>
        <ecNumber evidence="3">1.11.1.24</ecNumber>
    </submittedName>
</protein>
<evidence type="ECO:0000313" key="3">
    <source>
        <dbReference type="EMBL" id="MFC4826315.1"/>
    </source>
</evidence>
<dbReference type="EC" id="1.11.1.24" evidence="3"/>
<dbReference type="GO" id="GO:0140824">
    <property type="term" value="F:thioredoxin-dependent peroxiredoxin activity"/>
    <property type="evidence" value="ECO:0007669"/>
    <property type="project" value="UniProtKB-EC"/>
</dbReference>
<dbReference type="Pfam" id="PF00578">
    <property type="entry name" value="AhpC-TSA"/>
    <property type="match status" value="1"/>
</dbReference>
<dbReference type="AlphaFoldDB" id="A0ABD5Q6U6"/>
<dbReference type="InterPro" id="IPR036249">
    <property type="entry name" value="Thioredoxin-like_sf"/>
</dbReference>
<dbReference type="RefSeq" id="WP_379793665.1">
    <property type="nucleotide sequence ID" value="NZ_JBHSHT010000002.1"/>
</dbReference>
<dbReference type="InterPro" id="IPR000866">
    <property type="entry name" value="AhpC/TSA"/>
</dbReference>
<sequence>MKGGSGRDGDAGAGTPEGRSENGPAVEAEAGPVTEFDRERRDLGVSQLDFELPNAGAGPDPLVLSDLAADPGTVVRRPQSSRTPPDDNVAVVLLFQRDYRCRNCRQQVQAFADRYDEFRDRDVAVVSVLPESKEKAEKWQQKYHLPFPLAADEDKRAAEAYGQPTRFGKLGALHDLLGRLPEVAILDARGGELRLYAVHRGEKPSDRPSVDDVLAMTDRMLR</sequence>
<organism evidence="3 4">
    <name type="scientific">Halorussus aquaticus</name>
    <dbReference type="NCBI Taxonomy" id="2953748"/>
    <lineage>
        <taxon>Archaea</taxon>
        <taxon>Methanobacteriati</taxon>
        <taxon>Methanobacteriota</taxon>
        <taxon>Stenosarchaea group</taxon>
        <taxon>Halobacteria</taxon>
        <taxon>Halobacteriales</taxon>
        <taxon>Haladaptataceae</taxon>
        <taxon>Halorussus</taxon>
    </lineage>
</organism>
<proteinExistence type="predicted"/>
<dbReference type="EMBL" id="JBHSHT010000002">
    <property type="protein sequence ID" value="MFC4826315.1"/>
    <property type="molecule type" value="Genomic_DNA"/>
</dbReference>
<evidence type="ECO:0000256" key="1">
    <source>
        <dbReference type="SAM" id="MobiDB-lite"/>
    </source>
</evidence>
<dbReference type="PROSITE" id="PS51352">
    <property type="entry name" value="THIOREDOXIN_2"/>
    <property type="match status" value="1"/>
</dbReference>
<dbReference type="InterPro" id="IPR013766">
    <property type="entry name" value="Thioredoxin_domain"/>
</dbReference>
<reference evidence="3 4" key="1">
    <citation type="journal article" date="2019" name="Int. J. Syst. Evol. Microbiol.">
        <title>The Global Catalogue of Microorganisms (GCM) 10K type strain sequencing project: providing services to taxonomists for standard genome sequencing and annotation.</title>
        <authorList>
            <consortium name="The Broad Institute Genomics Platform"/>
            <consortium name="The Broad Institute Genome Sequencing Center for Infectious Disease"/>
            <person name="Wu L."/>
            <person name="Ma J."/>
        </authorList>
    </citation>
    <scope>NUCLEOTIDE SEQUENCE [LARGE SCALE GENOMIC DNA]</scope>
    <source>
        <strain evidence="3 4">XZYJ18</strain>
    </source>
</reference>
<keyword evidence="3" id="KW-0575">Peroxidase</keyword>
<evidence type="ECO:0000313" key="4">
    <source>
        <dbReference type="Proteomes" id="UP001595945"/>
    </source>
</evidence>